<accession>A0ABT3WUM9</accession>
<evidence type="ECO:0000256" key="1">
    <source>
        <dbReference type="SAM" id="MobiDB-lite"/>
    </source>
</evidence>
<organism evidence="2 3">
    <name type="scientific">Corynebacterium pygosceleis</name>
    <dbReference type="NCBI Taxonomy" id="2800406"/>
    <lineage>
        <taxon>Bacteria</taxon>
        <taxon>Bacillati</taxon>
        <taxon>Actinomycetota</taxon>
        <taxon>Actinomycetes</taxon>
        <taxon>Mycobacteriales</taxon>
        <taxon>Corynebacteriaceae</taxon>
        <taxon>Corynebacterium</taxon>
    </lineage>
</organism>
<reference evidence="2" key="1">
    <citation type="submission" date="2022-11" db="EMBL/GenBank/DDBJ databases">
        <title>Corynebacterium sp. isolated from Penguins.</title>
        <authorList>
            <person name="Sedlar K."/>
            <person name="Svec P."/>
        </authorList>
    </citation>
    <scope>NUCLEOTIDE SEQUENCE</scope>
    <source>
        <strain evidence="2">P7003</strain>
    </source>
</reference>
<proteinExistence type="predicted"/>
<evidence type="ECO:0000313" key="3">
    <source>
        <dbReference type="Proteomes" id="UP001081709"/>
    </source>
</evidence>
<feature type="compositionally biased region" description="Acidic residues" evidence="1">
    <location>
        <begin position="121"/>
        <end position="131"/>
    </location>
</feature>
<dbReference type="EMBL" id="JAPMKV010000010">
    <property type="protein sequence ID" value="MCX7445866.1"/>
    <property type="molecule type" value="Genomic_DNA"/>
</dbReference>
<keyword evidence="3" id="KW-1185">Reference proteome</keyword>
<gene>
    <name evidence="2" type="ORF">OS125_11550</name>
</gene>
<name>A0ABT3WUM9_9CORY</name>
<sequence length="131" mass="14408">MIALARAYGVLAADALVQTGYLQAQDVDGAGVPEALQWATNQQLLDEVMRRSDPEARRLFRGEGTALITPKFDREDNVRELRPRGGDDVASPSYASMSDEERLANLDQEPFVASRRKPEPQEGDDGYSDGP</sequence>
<dbReference type="RefSeq" id="WP_267186887.1">
    <property type="nucleotide sequence ID" value="NZ_JAPMKV010000010.1"/>
</dbReference>
<feature type="compositionally biased region" description="Basic and acidic residues" evidence="1">
    <location>
        <begin position="71"/>
        <end position="87"/>
    </location>
</feature>
<comment type="caution">
    <text evidence="2">The sequence shown here is derived from an EMBL/GenBank/DDBJ whole genome shotgun (WGS) entry which is preliminary data.</text>
</comment>
<evidence type="ECO:0000313" key="2">
    <source>
        <dbReference type="EMBL" id="MCX7445866.1"/>
    </source>
</evidence>
<protein>
    <submittedName>
        <fullName evidence="2">Uncharacterized protein</fullName>
    </submittedName>
</protein>
<feature type="region of interest" description="Disordered" evidence="1">
    <location>
        <begin position="71"/>
        <end position="131"/>
    </location>
</feature>
<dbReference type="Proteomes" id="UP001081709">
    <property type="component" value="Unassembled WGS sequence"/>
</dbReference>